<accession>A0A9D1SGR9</accession>
<feature type="transmembrane region" description="Helical" evidence="1">
    <location>
        <begin position="63"/>
        <end position="80"/>
    </location>
</feature>
<dbReference type="Proteomes" id="UP000824081">
    <property type="component" value="Unassembled WGS sequence"/>
</dbReference>
<evidence type="ECO:0000313" key="3">
    <source>
        <dbReference type="EMBL" id="HIU59092.1"/>
    </source>
</evidence>
<organism evidence="3 4">
    <name type="scientific">Candidatus Scatosoma pullistercoris</name>
    <dbReference type="NCBI Taxonomy" id="2840934"/>
    <lineage>
        <taxon>Bacteria</taxon>
        <taxon>Bacillati</taxon>
        <taxon>Bacillota</taxon>
        <taxon>Clostridia</taxon>
        <taxon>Candidatus Scatosoma</taxon>
    </lineage>
</organism>
<protein>
    <submittedName>
        <fullName evidence="3">Phosphatase PAP2 family protein</fullName>
    </submittedName>
</protein>
<comment type="caution">
    <text evidence="3">The sequence shown here is derived from an EMBL/GenBank/DDBJ whole genome shotgun (WGS) entry which is preliminary data.</text>
</comment>
<dbReference type="InterPro" id="IPR000326">
    <property type="entry name" value="PAP2/HPO"/>
</dbReference>
<dbReference type="InterPro" id="IPR036938">
    <property type="entry name" value="PAP2/HPO_sf"/>
</dbReference>
<dbReference type="SUPFAM" id="SSF48317">
    <property type="entry name" value="Acid phosphatase/Vanadium-dependent haloperoxidase"/>
    <property type="match status" value="1"/>
</dbReference>
<proteinExistence type="predicted"/>
<dbReference type="CDD" id="cd01610">
    <property type="entry name" value="PAP2_like"/>
    <property type="match status" value="1"/>
</dbReference>
<name>A0A9D1SGR9_9FIRM</name>
<keyword evidence="1" id="KW-0812">Transmembrane</keyword>
<keyword evidence="1" id="KW-1133">Transmembrane helix</keyword>
<dbReference type="Gene3D" id="1.20.144.10">
    <property type="entry name" value="Phosphatidic acid phosphatase type 2/haloperoxidase"/>
    <property type="match status" value="1"/>
</dbReference>
<feature type="domain" description="Phosphatidic acid phosphatase type 2/haloperoxidase" evidence="2">
    <location>
        <begin position="59"/>
        <end position="167"/>
    </location>
</feature>
<reference evidence="3" key="1">
    <citation type="submission" date="2020-10" db="EMBL/GenBank/DDBJ databases">
        <authorList>
            <person name="Gilroy R."/>
        </authorList>
    </citation>
    <scope>NUCLEOTIDE SEQUENCE</scope>
    <source>
        <strain evidence="3">11687</strain>
    </source>
</reference>
<feature type="transmembrane region" description="Helical" evidence="1">
    <location>
        <begin position="33"/>
        <end position="51"/>
    </location>
</feature>
<sequence>MVYDLYKKIYEKQAAFYRAHPAAKKALEIGNHALTAAVFVAYALLCLLRLLRNPEGADALRILAVPLLCLICVTLLRKLINRRRPYEREDIQPILDKKKQGQSFPSRHVASAFVIGVVLLRYCLFGGILVLIAGALLGWLRFSAGLHYPSDLFAGAVFGTLFGLLAFL</sequence>
<dbReference type="SMART" id="SM00014">
    <property type="entry name" value="acidPPc"/>
    <property type="match status" value="1"/>
</dbReference>
<gene>
    <name evidence="3" type="ORF">IAC57_03215</name>
</gene>
<evidence type="ECO:0000259" key="2">
    <source>
        <dbReference type="SMART" id="SM00014"/>
    </source>
</evidence>
<dbReference type="PANTHER" id="PTHR14969:SF13">
    <property type="entry name" value="AT30094P"/>
    <property type="match status" value="1"/>
</dbReference>
<keyword evidence="1" id="KW-0472">Membrane</keyword>
<dbReference type="PANTHER" id="PTHR14969">
    <property type="entry name" value="SPHINGOSINE-1-PHOSPHATE PHOSPHOHYDROLASE"/>
    <property type="match status" value="1"/>
</dbReference>
<dbReference type="AlphaFoldDB" id="A0A9D1SGR9"/>
<feature type="transmembrane region" description="Helical" evidence="1">
    <location>
        <begin position="146"/>
        <end position="167"/>
    </location>
</feature>
<dbReference type="Pfam" id="PF01569">
    <property type="entry name" value="PAP2"/>
    <property type="match status" value="1"/>
</dbReference>
<reference evidence="3" key="2">
    <citation type="journal article" date="2021" name="PeerJ">
        <title>Extensive microbial diversity within the chicken gut microbiome revealed by metagenomics and culture.</title>
        <authorList>
            <person name="Gilroy R."/>
            <person name="Ravi A."/>
            <person name="Getino M."/>
            <person name="Pursley I."/>
            <person name="Horton D.L."/>
            <person name="Alikhan N.F."/>
            <person name="Baker D."/>
            <person name="Gharbi K."/>
            <person name="Hall N."/>
            <person name="Watson M."/>
            <person name="Adriaenssens E.M."/>
            <person name="Foster-Nyarko E."/>
            <person name="Jarju S."/>
            <person name="Secka A."/>
            <person name="Antonio M."/>
            <person name="Oren A."/>
            <person name="Chaudhuri R.R."/>
            <person name="La Ragione R."/>
            <person name="Hildebrand F."/>
            <person name="Pallen M.J."/>
        </authorList>
    </citation>
    <scope>NUCLEOTIDE SEQUENCE</scope>
    <source>
        <strain evidence="3">11687</strain>
    </source>
</reference>
<feature type="transmembrane region" description="Helical" evidence="1">
    <location>
        <begin position="109"/>
        <end position="140"/>
    </location>
</feature>
<evidence type="ECO:0000313" key="4">
    <source>
        <dbReference type="Proteomes" id="UP000824081"/>
    </source>
</evidence>
<dbReference type="EMBL" id="DVMZ01000085">
    <property type="protein sequence ID" value="HIU59092.1"/>
    <property type="molecule type" value="Genomic_DNA"/>
</dbReference>
<evidence type="ECO:0000256" key="1">
    <source>
        <dbReference type="SAM" id="Phobius"/>
    </source>
</evidence>